<dbReference type="Pfam" id="PF00700">
    <property type="entry name" value="Flagellin_C"/>
    <property type="match status" value="1"/>
</dbReference>
<comment type="subcellular location">
    <subcellularLocation>
        <location evidence="3">Secreted</location>
    </subcellularLocation>
    <subcellularLocation>
        <location evidence="3">Bacterial flagellum</location>
    </subcellularLocation>
</comment>
<reference evidence="6 7" key="1">
    <citation type="submission" date="2020-12" db="EMBL/GenBank/DDBJ databases">
        <title>Sphingomonas sp.</title>
        <authorList>
            <person name="Kim M.K."/>
        </authorList>
    </citation>
    <scope>NUCLEOTIDE SEQUENCE [LARGE SCALE GENOMIC DNA]</scope>
    <source>
        <strain evidence="6 7">BT552</strain>
    </source>
</reference>
<organism evidence="6 7">
    <name type="scientific">Sphingomonas longa</name>
    <dbReference type="NCBI Taxonomy" id="2778730"/>
    <lineage>
        <taxon>Bacteria</taxon>
        <taxon>Pseudomonadati</taxon>
        <taxon>Pseudomonadota</taxon>
        <taxon>Alphaproteobacteria</taxon>
        <taxon>Sphingomonadales</taxon>
        <taxon>Sphingomonadaceae</taxon>
        <taxon>Sphingomonas</taxon>
    </lineage>
</organism>
<feature type="domain" description="Flagellin N-terminal" evidence="4">
    <location>
        <begin position="4"/>
        <end position="136"/>
    </location>
</feature>
<dbReference type="EMBL" id="JAFEMC010000006">
    <property type="protein sequence ID" value="MBM6578156.1"/>
    <property type="molecule type" value="Genomic_DNA"/>
</dbReference>
<evidence type="ECO:0000313" key="7">
    <source>
        <dbReference type="Proteomes" id="UP000763641"/>
    </source>
</evidence>
<evidence type="ECO:0000259" key="5">
    <source>
        <dbReference type="Pfam" id="PF00700"/>
    </source>
</evidence>
<dbReference type="InterPro" id="IPR046358">
    <property type="entry name" value="Flagellin_C"/>
</dbReference>
<dbReference type="PANTHER" id="PTHR42792">
    <property type="entry name" value="FLAGELLIN"/>
    <property type="match status" value="1"/>
</dbReference>
<dbReference type="PANTHER" id="PTHR42792:SF1">
    <property type="entry name" value="FLAGELLAR HOOK-ASSOCIATED PROTEIN 3"/>
    <property type="match status" value="1"/>
</dbReference>
<feature type="domain" description="Flagellin C-terminal" evidence="5">
    <location>
        <begin position="215"/>
        <end position="296"/>
    </location>
</feature>
<keyword evidence="2 3" id="KW-0975">Bacterial flagellum</keyword>
<dbReference type="InterPro" id="IPR001492">
    <property type="entry name" value="Flagellin"/>
</dbReference>
<comment type="function">
    <text evidence="3">Flagellin is the subunit protein which polymerizes to form the filaments of bacterial flagella.</text>
</comment>
<proteinExistence type="inferred from homology"/>
<dbReference type="Proteomes" id="UP000763641">
    <property type="component" value="Unassembled WGS sequence"/>
</dbReference>
<keyword evidence="7" id="KW-1185">Reference proteome</keyword>
<evidence type="ECO:0000256" key="2">
    <source>
        <dbReference type="ARBA" id="ARBA00023143"/>
    </source>
</evidence>
<dbReference type="Gene3D" id="1.20.1330.10">
    <property type="entry name" value="f41 fragment of flagellin, N-terminal domain"/>
    <property type="match status" value="1"/>
</dbReference>
<keyword evidence="3" id="KW-0964">Secreted</keyword>
<dbReference type="SUPFAM" id="SSF64518">
    <property type="entry name" value="Phase 1 flagellin"/>
    <property type="match status" value="1"/>
</dbReference>
<protein>
    <recommendedName>
        <fullName evidence="3">Flagellin</fullName>
    </recommendedName>
</protein>
<evidence type="ECO:0000259" key="4">
    <source>
        <dbReference type="Pfam" id="PF00669"/>
    </source>
</evidence>
<gene>
    <name evidence="6" type="ORF">ILT43_17370</name>
</gene>
<dbReference type="RefSeq" id="WP_204200249.1">
    <property type="nucleotide sequence ID" value="NZ_JAFEMC010000006.1"/>
</dbReference>
<comment type="caution">
    <text evidence="6">The sequence shown here is derived from an EMBL/GenBank/DDBJ whole genome shotgun (WGS) entry which is preliminary data.</text>
</comment>
<accession>A0ABS2DB37</accession>
<sequence>MQISTASFYDLNAKRISAMTARATQLQTEIATGKKVQAPSQDPAVSQQLAEIARKDQDAQVYGKNMTLAGSLLDQADGVLGQIGTQIQRARELVTKAANGTETVESRRIIGTELASIVDAIVGLANTRNVRGQPLFGTPDGTLAVTRDTDGVFQYATTNVSEVPIADNQSVQATESASRIFKGATGDTLNMLDTLAKALTAGDPNGTSARAALDEIQVAGDRVDVVQASVGARSARVELQQSLQTTTGTDRSELRSKLEDTDVPAAYIEMQQLMTALQATQQSFSKLSQLSLFDYLR</sequence>
<dbReference type="InterPro" id="IPR001029">
    <property type="entry name" value="Flagellin_N"/>
</dbReference>
<dbReference type="Pfam" id="PF00669">
    <property type="entry name" value="Flagellin_N"/>
    <property type="match status" value="1"/>
</dbReference>
<evidence type="ECO:0000313" key="6">
    <source>
        <dbReference type="EMBL" id="MBM6578156.1"/>
    </source>
</evidence>
<evidence type="ECO:0000256" key="3">
    <source>
        <dbReference type="RuleBase" id="RU362073"/>
    </source>
</evidence>
<name>A0ABS2DB37_9SPHN</name>
<evidence type="ECO:0000256" key="1">
    <source>
        <dbReference type="ARBA" id="ARBA00005709"/>
    </source>
</evidence>
<comment type="similarity">
    <text evidence="1 3">Belongs to the bacterial flagellin family.</text>
</comment>